<evidence type="ECO:0000313" key="3">
    <source>
        <dbReference type="Proteomes" id="UP000474758"/>
    </source>
</evidence>
<dbReference type="EMBL" id="JAALFE010000027">
    <property type="protein sequence ID" value="NGQ92989.1"/>
    <property type="molecule type" value="Genomic_DNA"/>
</dbReference>
<comment type="caution">
    <text evidence="2">The sequence shown here is derived from an EMBL/GenBank/DDBJ whole genome shotgun (WGS) entry which is preliminary data.</text>
</comment>
<dbReference type="SUPFAM" id="SSF52540">
    <property type="entry name" value="P-loop containing nucleoside triphosphate hydrolases"/>
    <property type="match status" value="1"/>
</dbReference>
<reference evidence="2 3" key="1">
    <citation type="submission" date="2020-02" db="EMBL/GenBank/DDBJ databases">
        <title>Rhodobacter translucens sp. nov., a novel bacterium isolated from activated sludge.</title>
        <authorList>
            <person name="Liu J."/>
        </authorList>
    </citation>
    <scope>NUCLEOTIDE SEQUENCE [LARGE SCALE GENOMIC DNA]</scope>
    <source>
        <strain evidence="2 3">HX-7-19</strain>
    </source>
</reference>
<dbReference type="Gene3D" id="3.40.50.300">
    <property type="entry name" value="P-loop containing nucleotide triphosphate hydrolases"/>
    <property type="match status" value="1"/>
</dbReference>
<name>A0A6M1TRS9_9RHOB</name>
<dbReference type="InterPro" id="IPR006083">
    <property type="entry name" value="PRK/URK"/>
</dbReference>
<keyword evidence="3" id="KW-1185">Reference proteome</keyword>
<accession>A0A6M1TRS9</accession>
<gene>
    <name evidence="2" type="ORF">G5V65_19025</name>
</gene>
<keyword evidence="2" id="KW-0808">Transferase</keyword>
<protein>
    <submittedName>
        <fullName evidence="2">Nucleoside/nucleotide kinase family protein</fullName>
    </submittedName>
</protein>
<dbReference type="AlphaFoldDB" id="A0A6M1TRS9"/>
<dbReference type="InterPro" id="IPR027417">
    <property type="entry name" value="P-loop_NTPase"/>
</dbReference>
<evidence type="ECO:0000313" key="2">
    <source>
        <dbReference type="EMBL" id="NGQ92989.1"/>
    </source>
</evidence>
<organism evidence="2 3">
    <name type="scientific">Paragemmobacter kunshanensis</name>
    <dbReference type="NCBI Taxonomy" id="2583234"/>
    <lineage>
        <taxon>Bacteria</taxon>
        <taxon>Pseudomonadati</taxon>
        <taxon>Pseudomonadota</taxon>
        <taxon>Alphaproteobacteria</taxon>
        <taxon>Rhodobacterales</taxon>
        <taxon>Paracoccaceae</taxon>
        <taxon>Paragemmobacter</taxon>
    </lineage>
</organism>
<feature type="domain" description="Phosphoribulokinase/uridine kinase" evidence="1">
    <location>
        <begin position="31"/>
        <end position="173"/>
    </location>
</feature>
<dbReference type="PANTHER" id="PTHR10285">
    <property type="entry name" value="URIDINE KINASE"/>
    <property type="match status" value="1"/>
</dbReference>
<dbReference type="GO" id="GO:0016301">
    <property type="term" value="F:kinase activity"/>
    <property type="evidence" value="ECO:0007669"/>
    <property type="project" value="UniProtKB-KW"/>
</dbReference>
<dbReference type="Pfam" id="PF00485">
    <property type="entry name" value="PRK"/>
    <property type="match status" value="1"/>
</dbReference>
<dbReference type="GO" id="GO:0005524">
    <property type="term" value="F:ATP binding"/>
    <property type="evidence" value="ECO:0007669"/>
    <property type="project" value="InterPro"/>
</dbReference>
<proteinExistence type="predicted"/>
<dbReference type="Proteomes" id="UP000474758">
    <property type="component" value="Unassembled WGS sequence"/>
</dbReference>
<evidence type="ECO:0000259" key="1">
    <source>
        <dbReference type="Pfam" id="PF00485"/>
    </source>
</evidence>
<sequence>MRRKVTASSIDIAGLADLLAEKAKGGGRVVAALAGAPGSGKSTVAERLCDALNARQAGLAAVLPMDGYHYDDLHLVPAGLRPRKGAPETFDVGGLFHTLKRIRARDEEFVAVPVFDRDIEIARAGARMIPAEVPVIIVEGNYLLLGQEPWSRLRPLFDVAVLVDVPEDVLRARLTARWKHYDLTPDEIAWKLDGNDLPNGRFVMAESRGEDFRLPNG</sequence>
<keyword evidence="2" id="KW-0418">Kinase</keyword>
<dbReference type="NCBIfam" id="NF006746">
    <property type="entry name" value="PRK09270.1-5"/>
    <property type="match status" value="1"/>
</dbReference>